<keyword evidence="3" id="KW-1185">Reference proteome</keyword>
<feature type="compositionally biased region" description="Basic and acidic residues" evidence="1">
    <location>
        <begin position="279"/>
        <end position="294"/>
    </location>
</feature>
<feature type="region of interest" description="Disordered" evidence="1">
    <location>
        <begin position="279"/>
        <end position="313"/>
    </location>
</feature>
<proteinExistence type="predicted"/>
<comment type="caution">
    <text evidence="2">The sequence shown here is derived from an EMBL/GenBank/DDBJ whole genome shotgun (WGS) entry which is preliminary data.</text>
</comment>
<dbReference type="Proteomes" id="UP000019487">
    <property type="component" value="Unassembled WGS sequence"/>
</dbReference>
<evidence type="ECO:0000313" key="3">
    <source>
        <dbReference type="Proteomes" id="UP000019487"/>
    </source>
</evidence>
<evidence type="ECO:0000256" key="1">
    <source>
        <dbReference type="SAM" id="MobiDB-lite"/>
    </source>
</evidence>
<dbReference type="OrthoDB" id="5222339at2759"/>
<feature type="region of interest" description="Disordered" evidence="1">
    <location>
        <begin position="157"/>
        <end position="198"/>
    </location>
</feature>
<reference evidence="2 3" key="1">
    <citation type="journal article" date="2014" name="Genome Announc.">
        <title>Draft genome sequence of Sclerotinia borealis, a psychrophilic plant pathogenic fungus.</title>
        <authorList>
            <person name="Mardanov A.V."/>
            <person name="Beletsky A.V."/>
            <person name="Kadnikov V.V."/>
            <person name="Ignatov A.N."/>
            <person name="Ravin N.V."/>
        </authorList>
    </citation>
    <scope>NUCLEOTIDE SEQUENCE [LARGE SCALE GENOMIC DNA]</scope>
    <source>
        <strain evidence="3">F-4157</strain>
    </source>
</reference>
<evidence type="ECO:0008006" key="4">
    <source>
        <dbReference type="Google" id="ProtNLM"/>
    </source>
</evidence>
<dbReference type="SUPFAM" id="SSF54768">
    <property type="entry name" value="dsRNA-binding domain-like"/>
    <property type="match status" value="1"/>
</dbReference>
<protein>
    <recommendedName>
        <fullName evidence="4">DRBM domain-containing protein</fullName>
    </recommendedName>
</protein>
<accession>W9CLF5</accession>
<organism evidence="2 3">
    <name type="scientific">Sclerotinia borealis (strain F-4128)</name>
    <dbReference type="NCBI Taxonomy" id="1432307"/>
    <lineage>
        <taxon>Eukaryota</taxon>
        <taxon>Fungi</taxon>
        <taxon>Dikarya</taxon>
        <taxon>Ascomycota</taxon>
        <taxon>Pezizomycotina</taxon>
        <taxon>Leotiomycetes</taxon>
        <taxon>Helotiales</taxon>
        <taxon>Sclerotiniaceae</taxon>
        <taxon>Sclerotinia</taxon>
    </lineage>
</organism>
<dbReference type="Gene3D" id="3.30.160.20">
    <property type="match status" value="1"/>
</dbReference>
<dbReference type="HOGENOM" id="CLU_073354_0_0_1"/>
<gene>
    <name evidence="2" type="ORF">SBOR_1981</name>
</gene>
<dbReference type="EMBL" id="AYSA01000079">
    <property type="protein sequence ID" value="ESZ97637.1"/>
    <property type="molecule type" value="Genomic_DNA"/>
</dbReference>
<sequence>MVGSQLGVVGSGAQFQSLDDFVKEQDELQAEINRECLNAHSQSGSPATKKTRNTPDVASVLLEDQALKGMGDTNWVGRLQEYHQVKAIYPPPKYTEIQVSLSRFSCSVTIKEKPEPITSTVTFGRKKEAKGFVSKLAIDWLVSQNLMPSNGAVKFPKVPVAPQTPQPKKIRTSTSPSTTSPASITTTPRERSTSPTSYPGLIPDLCHALGFNIPTYKIALMVEGIPIYHGYADFGSDPRILGKVGEFRDIYGKKKAKEVCAKEVWSFLKDTERQRLEGIEDSGIEKKRTKKETPQEQGMNGDGDGDVGIVSGI</sequence>
<evidence type="ECO:0000313" key="2">
    <source>
        <dbReference type="EMBL" id="ESZ97637.1"/>
    </source>
</evidence>
<feature type="compositionally biased region" description="Low complexity" evidence="1">
    <location>
        <begin position="172"/>
        <end position="197"/>
    </location>
</feature>
<name>W9CLF5_SCLBF</name>
<dbReference type="AlphaFoldDB" id="W9CLF5"/>